<sequence length="511" mass="55547">MIVKRSLHALRLMGASLLLMSATLSATHAQAPADYGKTHELVVALPYALQTLDPAVGGNLRGDLSIIASIYSPLTRLDGEGKLVGVLAKDWKQESDTRWVFDLRDDVVFSNNVPFDAQVVKWNIERILSSEKPSWIVSSMKAVDKVEVLSPHQVAFTLKAPDIEFPKRLAGIFYLEPEWAKSHNPAIEALGTGPYKLVSYNPEGEVRLEANEHYFGKAAPFTKAQFRVVVDAAAKINGLKSGEIDAAAVIAPQDLAQLESNGNLVAGARPSTRVQIIRFNTNIKPLDDARVRQALNYAIDKEAITKALFKGLVSPANSQIITSFHEGYNTDLKPWPYDPEKAKALLAEAGYPDGFDVEMVFGKGTYVGGEQAAQIIAAQLAAVGVRAQLNILPASSHAERAASDKAAGLTWFGYADTASIAAETLTYLGSTHFQTIGPVPAAFDEAVKQAKGALTKDAELASVKRATEVASDEALAVFLWDLPQTYAYSNKVVWDIRRDDWTLPYEIKPAE</sequence>
<reference evidence="9 10" key="1">
    <citation type="submission" date="2017-07" db="EMBL/GenBank/DDBJ databases">
        <title>Phylogenetic study on the rhizospheric bacterium Ochrobactrum sp. A44.</title>
        <authorList>
            <person name="Krzyzanowska D.M."/>
            <person name="Ossowicki A."/>
            <person name="Rajewska M."/>
            <person name="Maciag T."/>
            <person name="Kaczynski Z."/>
            <person name="Czerwicka M."/>
            <person name="Jafra S."/>
        </authorList>
    </citation>
    <scope>NUCLEOTIDE SEQUENCE [LARGE SCALE GENOMIC DNA]</scope>
    <source>
        <strain evidence="9 10">CCUG 30717</strain>
    </source>
</reference>
<dbReference type="Proteomes" id="UP000216188">
    <property type="component" value="Unassembled WGS sequence"/>
</dbReference>
<dbReference type="PANTHER" id="PTHR30290:SF10">
    <property type="entry name" value="PERIPLASMIC OLIGOPEPTIDE-BINDING PROTEIN-RELATED"/>
    <property type="match status" value="1"/>
</dbReference>
<evidence type="ECO:0000256" key="1">
    <source>
        <dbReference type="ARBA" id="ARBA00004418"/>
    </source>
</evidence>
<keyword evidence="10" id="KW-1185">Reference proteome</keyword>
<dbReference type="PANTHER" id="PTHR30290">
    <property type="entry name" value="PERIPLASMIC BINDING COMPONENT OF ABC TRANSPORTER"/>
    <property type="match status" value="1"/>
</dbReference>
<dbReference type="EMBL" id="PKQI01000001">
    <property type="protein sequence ID" value="NNV20153.1"/>
    <property type="molecule type" value="Genomic_DNA"/>
</dbReference>
<evidence type="ECO:0000256" key="3">
    <source>
        <dbReference type="ARBA" id="ARBA00022448"/>
    </source>
</evidence>
<dbReference type="GO" id="GO:1904680">
    <property type="term" value="F:peptide transmembrane transporter activity"/>
    <property type="evidence" value="ECO:0007669"/>
    <property type="project" value="TreeGrafter"/>
</dbReference>
<dbReference type="GO" id="GO:0030288">
    <property type="term" value="C:outer membrane-bounded periplasmic space"/>
    <property type="evidence" value="ECO:0007669"/>
    <property type="project" value="UniProtKB-ARBA"/>
</dbReference>
<dbReference type="InterPro" id="IPR030678">
    <property type="entry name" value="Peptide/Ni-bd"/>
</dbReference>
<dbReference type="Gene3D" id="3.90.76.10">
    <property type="entry name" value="Dipeptide-binding Protein, Domain 1"/>
    <property type="match status" value="1"/>
</dbReference>
<dbReference type="RefSeq" id="WP_007880178.1">
    <property type="nucleotide sequence ID" value="NZ_CAXURC020000002.1"/>
</dbReference>
<evidence type="ECO:0000313" key="9">
    <source>
        <dbReference type="EMBL" id="OYR20855.1"/>
    </source>
</evidence>
<comment type="subcellular location">
    <subcellularLocation>
        <location evidence="1">Periplasm</location>
    </subcellularLocation>
</comment>
<dbReference type="InterPro" id="IPR000914">
    <property type="entry name" value="SBP_5_dom"/>
</dbReference>
<evidence type="ECO:0000256" key="4">
    <source>
        <dbReference type="ARBA" id="ARBA00022729"/>
    </source>
</evidence>
<name>A0A256G171_9HYPH</name>
<dbReference type="PIRSF" id="PIRSF002741">
    <property type="entry name" value="MppA"/>
    <property type="match status" value="1"/>
</dbReference>
<dbReference type="GO" id="GO:0015833">
    <property type="term" value="P:peptide transport"/>
    <property type="evidence" value="ECO:0007669"/>
    <property type="project" value="TreeGrafter"/>
</dbReference>
<keyword evidence="3" id="KW-0813">Transport</keyword>
<dbReference type="Gene3D" id="3.40.190.10">
    <property type="entry name" value="Periplasmic binding protein-like II"/>
    <property type="match status" value="1"/>
</dbReference>
<protein>
    <submittedName>
        <fullName evidence="8">ABC transporter substrate-binding protein</fullName>
    </submittedName>
    <submittedName>
        <fullName evidence="9">Bacterial extracellular solute-binding, 5 Middle family protein</fullName>
    </submittedName>
</protein>
<dbReference type="Pfam" id="PF00496">
    <property type="entry name" value="SBP_bac_5"/>
    <property type="match status" value="1"/>
</dbReference>
<dbReference type="InterPro" id="IPR039424">
    <property type="entry name" value="SBP_5"/>
</dbReference>
<evidence type="ECO:0000256" key="5">
    <source>
        <dbReference type="ARBA" id="ARBA00022764"/>
    </source>
</evidence>
<dbReference type="SUPFAM" id="SSF53850">
    <property type="entry name" value="Periplasmic binding protein-like II"/>
    <property type="match status" value="1"/>
</dbReference>
<dbReference type="Gene3D" id="3.10.105.10">
    <property type="entry name" value="Dipeptide-binding Protein, Domain 3"/>
    <property type="match status" value="1"/>
</dbReference>
<dbReference type="GO" id="GO:0043190">
    <property type="term" value="C:ATP-binding cassette (ABC) transporter complex"/>
    <property type="evidence" value="ECO:0007669"/>
    <property type="project" value="InterPro"/>
</dbReference>
<proteinExistence type="inferred from homology"/>
<evidence type="ECO:0000313" key="10">
    <source>
        <dbReference type="Proteomes" id="UP000216188"/>
    </source>
</evidence>
<organism evidence="9 10">
    <name type="scientific">Brucella pseudogrignonensis</name>
    <dbReference type="NCBI Taxonomy" id="419475"/>
    <lineage>
        <taxon>Bacteria</taxon>
        <taxon>Pseudomonadati</taxon>
        <taxon>Pseudomonadota</taxon>
        <taxon>Alphaproteobacteria</taxon>
        <taxon>Hyphomicrobiales</taxon>
        <taxon>Brucellaceae</taxon>
        <taxon>Brucella/Ochrobactrum group</taxon>
        <taxon>Brucella</taxon>
    </lineage>
</organism>
<evidence type="ECO:0000256" key="6">
    <source>
        <dbReference type="SAM" id="SignalP"/>
    </source>
</evidence>
<evidence type="ECO:0000313" key="11">
    <source>
        <dbReference type="Proteomes" id="UP000526233"/>
    </source>
</evidence>
<evidence type="ECO:0000313" key="8">
    <source>
        <dbReference type="EMBL" id="NNV20153.1"/>
    </source>
</evidence>
<dbReference type="CDD" id="cd00995">
    <property type="entry name" value="PBP2_NikA_DppA_OppA_like"/>
    <property type="match status" value="1"/>
</dbReference>
<dbReference type="STRING" id="419475.A8A54_16485"/>
<evidence type="ECO:0000256" key="2">
    <source>
        <dbReference type="ARBA" id="ARBA00005695"/>
    </source>
</evidence>
<feature type="chain" id="PRO_5044571112" evidence="6">
    <location>
        <begin position="22"/>
        <end position="511"/>
    </location>
</feature>
<dbReference type="AlphaFoldDB" id="A0A256G171"/>
<keyword evidence="4 6" id="KW-0732">Signal</keyword>
<feature type="signal peptide" evidence="6">
    <location>
        <begin position="1"/>
        <end position="21"/>
    </location>
</feature>
<dbReference type="EMBL" id="NNRM01000052">
    <property type="protein sequence ID" value="OYR20855.1"/>
    <property type="molecule type" value="Genomic_DNA"/>
</dbReference>
<keyword evidence="5" id="KW-0574">Periplasm</keyword>
<evidence type="ECO:0000259" key="7">
    <source>
        <dbReference type="Pfam" id="PF00496"/>
    </source>
</evidence>
<comment type="caution">
    <text evidence="9">The sequence shown here is derived from an EMBL/GenBank/DDBJ whole genome shotgun (WGS) entry which is preliminary data.</text>
</comment>
<dbReference type="Proteomes" id="UP000526233">
    <property type="component" value="Unassembled WGS sequence"/>
</dbReference>
<comment type="similarity">
    <text evidence="2">Belongs to the bacterial solute-binding protein 5 family.</text>
</comment>
<reference evidence="8 11" key="2">
    <citation type="submission" date="2018-11" db="EMBL/GenBank/DDBJ databases">
        <title>Genome sequencing and analysis.</title>
        <authorList>
            <person name="Huang Y.-T."/>
        </authorList>
    </citation>
    <scope>NUCLEOTIDE SEQUENCE [LARGE SCALE GENOMIC DNA]</scope>
    <source>
        <strain evidence="8 11">SHIN</strain>
    </source>
</reference>
<gene>
    <name evidence="9" type="ORF">CEV34_5345</name>
    <name evidence="8" type="ORF">EHE22_06880</name>
</gene>
<feature type="domain" description="Solute-binding protein family 5" evidence="7">
    <location>
        <begin position="82"/>
        <end position="414"/>
    </location>
</feature>
<accession>A0A256G171</accession>